<evidence type="ECO:0000256" key="1">
    <source>
        <dbReference type="SAM" id="MobiDB-lite"/>
    </source>
</evidence>
<evidence type="ECO:0000313" key="4">
    <source>
        <dbReference type="Proteomes" id="UP001351900"/>
    </source>
</evidence>
<dbReference type="PANTHER" id="PTHR40111:SF1">
    <property type="entry name" value="CEPHALOSPORIN-C DEACETYLASE"/>
    <property type="match status" value="1"/>
</dbReference>
<evidence type="ECO:0000313" key="3">
    <source>
        <dbReference type="EMBL" id="MEF2254507.1"/>
    </source>
</evidence>
<accession>A0ABU7V494</accession>
<feature type="region of interest" description="Disordered" evidence="1">
    <location>
        <begin position="123"/>
        <end position="143"/>
    </location>
</feature>
<comment type="caution">
    <text evidence="3">The sequence shown here is derived from an EMBL/GenBank/DDBJ whole genome shotgun (WGS) entry which is preliminary data.</text>
</comment>
<feature type="domain" description="Acetyl xylan esterase" evidence="2">
    <location>
        <begin position="1"/>
        <end position="309"/>
    </location>
</feature>
<dbReference type="EMBL" id="JAZHOV010000002">
    <property type="protein sequence ID" value="MEF2254507.1"/>
    <property type="molecule type" value="Genomic_DNA"/>
</dbReference>
<dbReference type="SUPFAM" id="SSF53474">
    <property type="entry name" value="alpha/beta-Hydrolases"/>
    <property type="match status" value="1"/>
</dbReference>
<evidence type="ECO:0000259" key="2">
    <source>
        <dbReference type="Pfam" id="PF05448"/>
    </source>
</evidence>
<dbReference type="Proteomes" id="UP001351900">
    <property type="component" value="Unassembled WGS sequence"/>
</dbReference>
<keyword evidence="4" id="KW-1185">Reference proteome</keyword>
<dbReference type="InterPro" id="IPR008391">
    <property type="entry name" value="AXE1_dom"/>
</dbReference>
<dbReference type="Pfam" id="PF05448">
    <property type="entry name" value="AXE1"/>
    <property type="match status" value="1"/>
</dbReference>
<dbReference type="RefSeq" id="WP_331791029.1">
    <property type="nucleotide sequence ID" value="NZ_BAAAUO010000005.1"/>
</dbReference>
<organism evidence="3 4">
    <name type="scientific">Microbacterium schleiferi</name>
    <dbReference type="NCBI Taxonomy" id="69362"/>
    <lineage>
        <taxon>Bacteria</taxon>
        <taxon>Bacillati</taxon>
        <taxon>Actinomycetota</taxon>
        <taxon>Actinomycetes</taxon>
        <taxon>Micrococcales</taxon>
        <taxon>Microbacteriaceae</taxon>
        <taxon>Microbacterium</taxon>
    </lineage>
</organism>
<dbReference type="PANTHER" id="PTHR40111">
    <property type="entry name" value="CEPHALOSPORIN-C DEACETYLASE"/>
    <property type="match status" value="1"/>
</dbReference>
<protein>
    <submittedName>
        <fullName evidence="3">Acetylxylan esterase</fullName>
    </submittedName>
</protein>
<dbReference type="InterPro" id="IPR029058">
    <property type="entry name" value="AB_hydrolase_fold"/>
</dbReference>
<reference evidence="3 4" key="1">
    <citation type="submission" date="2024-01" db="EMBL/GenBank/DDBJ databases">
        <title>the genome sequence of strain Microbacterium schleiferi NBRC 15075.</title>
        <authorList>
            <person name="Ding Y."/>
            <person name="Zhang G."/>
        </authorList>
    </citation>
    <scope>NUCLEOTIDE SEQUENCE [LARGE SCALE GENOMIC DNA]</scope>
    <source>
        <strain evidence="3 4">NBRC 15075</strain>
    </source>
</reference>
<proteinExistence type="predicted"/>
<gene>
    <name evidence="3" type="ORF">V2V91_05065</name>
</gene>
<sequence length="333" mass="36178">MARFDLSEDDLRVYLPTVRVEGDFDAFWKRTIAEARATGGDVRTTPVSTRLQGVEVYDLNFPGFAGEPIRAWYLRPRDRDEPLPTIVEYIGYGGGRGLPHDHLAWVTAGYAHVVMDTRGQGSSWASGGVTSDPHGTGPSVPGFMTRGIEDPDTYYYRRLITDAVRCADAARGLPGVDPGQLVVTGVSQGGGLALAVAGLHPDLAAAMIDVPFLCHFERAVGLSDRDPYAEVARYLAKHRSQREVTFRTLSYFDGVNFAARATAPALFSTALHDATCPPSTVFAAFNAYAGLKEMTVFPFNDHEGGGASRWPSLVAFADRALRQHPRRPPAAVH</sequence>
<name>A0ABU7V494_9MICO</name>
<dbReference type="Gene3D" id="3.40.50.1820">
    <property type="entry name" value="alpha/beta hydrolase"/>
    <property type="match status" value="1"/>
</dbReference>
<dbReference type="InterPro" id="IPR039069">
    <property type="entry name" value="CE7"/>
</dbReference>